<evidence type="ECO:0000313" key="5">
    <source>
        <dbReference type="Proteomes" id="UP000306552"/>
    </source>
</evidence>
<dbReference type="InterPro" id="IPR011990">
    <property type="entry name" value="TPR-like_helical_dom_sf"/>
</dbReference>
<dbReference type="PROSITE" id="PS50005">
    <property type="entry name" value="TPR"/>
    <property type="match status" value="2"/>
</dbReference>
<comment type="caution">
    <text evidence="4">The sequence shown here is derived from an EMBL/GenBank/DDBJ whole genome shotgun (WGS) entry which is preliminary data.</text>
</comment>
<dbReference type="SMART" id="SM00028">
    <property type="entry name" value="TPR"/>
    <property type="match status" value="2"/>
</dbReference>
<reference evidence="4 5" key="1">
    <citation type="submission" date="2019-04" db="EMBL/GenBank/DDBJ databases">
        <title>Psychroflexus halotolerans sp. nov., isolated from a marine solar saltern.</title>
        <authorList>
            <person name="Feng X."/>
        </authorList>
    </citation>
    <scope>NUCLEOTIDE SEQUENCE [LARGE SCALE GENOMIC DNA]</scope>
    <source>
        <strain evidence="4 5">WDS2C27</strain>
    </source>
</reference>
<dbReference type="RefSeq" id="WP_138931116.1">
    <property type="nucleotide sequence ID" value="NZ_SWMU01000001.1"/>
</dbReference>
<name>A0A4V6ALK8_9FLAO</name>
<organism evidence="4 5">
    <name type="scientific">Mesohalobacter halotolerans</name>
    <dbReference type="NCBI Taxonomy" id="1883405"/>
    <lineage>
        <taxon>Bacteria</taxon>
        <taxon>Pseudomonadati</taxon>
        <taxon>Bacteroidota</taxon>
        <taxon>Flavobacteriia</taxon>
        <taxon>Flavobacteriales</taxon>
        <taxon>Flavobacteriaceae</taxon>
        <taxon>Mesohalobacter</taxon>
    </lineage>
</organism>
<accession>A0A4V6ALK8</accession>
<feature type="coiled-coil region" evidence="2">
    <location>
        <begin position="167"/>
        <end position="216"/>
    </location>
</feature>
<sequence length="455" mass="51861">MKTKLFVLSIALFIGFNSSYAQECTKNLSLFNDSAKAGIYQDALPRYKKLIEECPKVNIVLYQRGEKMLEDMIDEEKDEARKKELAQLQVNNLKLRLEHFPDKSPVGKIYVDIGKVMYQNKLGTLEDQFKYFDDAWNLDPDNFKSPKGLYEYFLIFDKLEDAGKKDINELFVKYDEIVNQIERMENEQALVAKPLMAKKENQEEFTSREKRKLKNSGIYLKNYAVIKGAINGVLGRKADCDNLIPMYNKDFEEKKTDKDWLRIAASRMNAKDCTSDPLFFKLVEALHDLEPSSKTAFYLGRLAKANGDINKALEYYKNAADLEDEPLDKAKAYFSIAEVYKKRGSFSSARKYYNLALDNKPSMGLAYLRIASMIASSANNCGDSTFNKRAVYWKAADYARRAASVDASLKSNALETADSYQQRAPSKSDIFQEGMQGKTVSFSCWVGGSVRVPNL</sequence>
<dbReference type="AlphaFoldDB" id="A0A4V6ALK8"/>
<dbReference type="OrthoDB" id="1522899at2"/>
<feature type="signal peptide" evidence="3">
    <location>
        <begin position="1"/>
        <end position="21"/>
    </location>
</feature>
<protein>
    <recommendedName>
        <fullName evidence="6">Tetratricopeptide repeat protein</fullName>
    </recommendedName>
</protein>
<evidence type="ECO:0000313" key="4">
    <source>
        <dbReference type="EMBL" id="TKS57415.1"/>
    </source>
</evidence>
<dbReference type="InterPro" id="IPR019734">
    <property type="entry name" value="TPR_rpt"/>
</dbReference>
<keyword evidence="2" id="KW-0175">Coiled coil</keyword>
<feature type="chain" id="PRO_5020440569" description="Tetratricopeptide repeat protein" evidence="3">
    <location>
        <begin position="22"/>
        <end position="455"/>
    </location>
</feature>
<dbReference type="Proteomes" id="UP000306552">
    <property type="component" value="Unassembled WGS sequence"/>
</dbReference>
<evidence type="ECO:0000256" key="1">
    <source>
        <dbReference type="PROSITE-ProRule" id="PRU00339"/>
    </source>
</evidence>
<feature type="repeat" description="TPR" evidence="1">
    <location>
        <begin position="293"/>
        <end position="326"/>
    </location>
</feature>
<dbReference type="SUPFAM" id="SSF48452">
    <property type="entry name" value="TPR-like"/>
    <property type="match status" value="1"/>
</dbReference>
<keyword evidence="1" id="KW-0802">TPR repeat</keyword>
<dbReference type="Gene3D" id="1.25.40.10">
    <property type="entry name" value="Tetratricopeptide repeat domain"/>
    <property type="match status" value="1"/>
</dbReference>
<dbReference type="Pfam" id="PF13181">
    <property type="entry name" value="TPR_8"/>
    <property type="match status" value="1"/>
</dbReference>
<evidence type="ECO:0000256" key="3">
    <source>
        <dbReference type="SAM" id="SignalP"/>
    </source>
</evidence>
<evidence type="ECO:0000256" key="2">
    <source>
        <dbReference type="SAM" id="Coils"/>
    </source>
</evidence>
<gene>
    <name evidence="4" type="ORF">FCN74_03060</name>
</gene>
<keyword evidence="5" id="KW-1185">Reference proteome</keyword>
<proteinExistence type="predicted"/>
<dbReference type="EMBL" id="SWMU01000001">
    <property type="protein sequence ID" value="TKS57415.1"/>
    <property type="molecule type" value="Genomic_DNA"/>
</dbReference>
<feature type="repeat" description="TPR" evidence="1">
    <location>
        <begin position="330"/>
        <end position="363"/>
    </location>
</feature>
<evidence type="ECO:0008006" key="6">
    <source>
        <dbReference type="Google" id="ProtNLM"/>
    </source>
</evidence>
<keyword evidence="3" id="KW-0732">Signal</keyword>